<dbReference type="PANTHER" id="PTHR28112">
    <property type="entry name" value="SRP-INDEPENDENT TARGETING PROTEIN 3"/>
    <property type="match status" value="1"/>
</dbReference>
<keyword evidence="2" id="KW-0812">Transmembrane</keyword>
<keyword evidence="2" id="KW-0472">Membrane</keyword>
<dbReference type="Pfam" id="PF10032">
    <property type="entry name" value="Pho88"/>
    <property type="match status" value="1"/>
</dbReference>
<dbReference type="GO" id="GO:0005783">
    <property type="term" value="C:endoplasmic reticulum"/>
    <property type="evidence" value="ECO:0007669"/>
    <property type="project" value="InterPro"/>
</dbReference>
<evidence type="ECO:0000256" key="1">
    <source>
        <dbReference type="SAM" id="MobiDB-lite"/>
    </source>
</evidence>
<keyword evidence="2" id="KW-1133">Transmembrane helix</keyword>
<reference evidence="3" key="1">
    <citation type="submission" date="2020-12" db="EMBL/GenBank/DDBJ databases">
        <title>Metabolic potential, ecology and presence of endohyphal bacteria is reflected in genomic diversity of Mucoromycotina.</title>
        <authorList>
            <person name="Muszewska A."/>
            <person name="Okrasinska A."/>
            <person name="Steczkiewicz K."/>
            <person name="Drgas O."/>
            <person name="Orlowska M."/>
            <person name="Perlinska-Lenart U."/>
            <person name="Aleksandrzak-Piekarczyk T."/>
            <person name="Szatraj K."/>
            <person name="Zielenkiewicz U."/>
            <person name="Pilsyk S."/>
            <person name="Malc E."/>
            <person name="Mieczkowski P."/>
            <person name="Kruszewska J.S."/>
            <person name="Biernat P."/>
            <person name="Pawlowska J."/>
        </authorList>
    </citation>
    <scope>NUCLEOTIDE SEQUENCE</scope>
    <source>
        <strain evidence="3">CBS 226.32</strain>
    </source>
</reference>
<name>A0A8H7UZI8_9FUNG</name>
<feature type="non-terminal residue" evidence="3">
    <location>
        <position position="1"/>
    </location>
</feature>
<dbReference type="PANTHER" id="PTHR28112:SF1">
    <property type="entry name" value="SRP-INDEPENDENT TARGETING PROTEIN 3"/>
    <property type="match status" value="1"/>
</dbReference>
<dbReference type="OrthoDB" id="18139at2759"/>
<evidence type="ECO:0008006" key="5">
    <source>
        <dbReference type="Google" id="ProtNLM"/>
    </source>
</evidence>
<sequence length="197" mass="22696">EMPNWTKILNHPLFIMGFFLFVRQVTKNLDLDNSNYVGAIRGLYLSSQLIVIILSFYLMSVIRKKNDTTPLRYVEPGAQKWDGSETDDILINTTNMDYDITDVKKQLKQSFTGIAVVVFLNLQFGYVQPLLIQSIMGFKTFFMTKEARIHLFNGKTSSGELRRPFRVESPFNMVSEKRQPRTDKGSIKKAEKALKTL</sequence>
<dbReference type="GO" id="GO:0005739">
    <property type="term" value="C:mitochondrion"/>
    <property type="evidence" value="ECO:0007669"/>
    <property type="project" value="TreeGrafter"/>
</dbReference>
<dbReference type="EMBL" id="JAEPRC010000281">
    <property type="protein sequence ID" value="KAG2201575.1"/>
    <property type="molecule type" value="Genomic_DNA"/>
</dbReference>
<comment type="caution">
    <text evidence="3">The sequence shown here is derived from an EMBL/GenBank/DDBJ whole genome shotgun (WGS) entry which is preliminary data.</text>
</comment>
<protein>
    <recommendedName>
        <fullName evidence="5">Inorganic phosphate transporter</fullName>
    </recommendedName>
</protein>
<feature type="transmembrane region" description="Helical" evidence="2">
    <location>
        <begin position="43"/>
        <end position="62"/>
    </location>
</feature>
<evidence type="ECO:0000313" key="3">
    <source>
        <dbReference type="EMBL" id="KAG2201575.1"/>
    </source>
</evidence>
<gene>
    <name evidence="3" type="ORF">INT46_010687</name>
</gene>
<dbReference type="AlphaFoldDB" id="A0A8H7UZI8"/>
<accession>A0A8H7UZI8</accession>
<evidence type="ECO:0000313" key="4">
    <source>
        <dbReference type="Proteomes" id="UP000650833"/>
    </source>
</evidence>
<keyword evidence="4" id="KW-1185">Reference proteome</keyword>
<evidence type="ECO:0000256" key="2">
    <source>
        <dbReference type="SAM" id="Phobius"/>
    </source>
</evidence>
<dbReference type="Proteomes" id="UP000650833">
    <property type="component" value="Unassembled WGS sequence"/>
</dbReference>
<feature type="region of interest" description="Disordered" evidence="1">
    <location>
        <begin position="175"/>
        <end position="197"/>
    </location>
</feature>
<proteinExistence type="predicted"/>
<feature type="transmembrane region" description="Helical" evidence="2">
    <location>
        <begin position="7"/>
        <end position="23"/>
    </location>
</feature>
<dbReference type="InterPro" id="IPR012098">
    <property type="entry name" value="SND3_fun"/>
</dbReference>
<dbReference type="GO" id="GO:0045047">
    <property type="term" value="P:protein targeting to ER"/>
    <property type="evidence" value="ECO:0007669"/>
    <property type="project" value="InterPro"/>
</dbReference>
<organism evidence="3 4">
    <name type="scientific">Mucor plumbeus</name>
    <dbReference type="NCBI Taxonomy" id="97098"/>
    <lineage>
        <taxon>Eukaryota</taxon>
        <taxon>Fungi</taxon>
        <taxon>Fungi incertae sedis</taxon>
        <taxon>Mucoromycota</taxon>
        <taxon>Mucoromycotina</taxon>
        <taxon>Mucoromycetes</taxon>
        <taxon>Mucorales</taxon>
        <taxon>Mucorineae</taxon>
        <taxon>Mucoraceae</taxon>
        <taxon>Mucor</taxon>
    </lineage>
</organism>